<gene>
    <name evidence="8" type="primary">rcsC_16</name>
    <name evidence="8" type="ORF">SIID45300_00792</name>
</gene>
<dbReference type="InterPro" id="IPR005467">
    <property type="entry name" value="His_kinase_dom"/>
</dbReference>
<sequence>MSLNGKLLRVVLLVAVLFIGISGLVQRFVIYPSFERLDEEHALENGRRSVQAIHRELHHLGLMAQDWAFWDDTYRFIEDQYPEYLSSNLAPEIFANVHVDVLFYYNQAGDVVWGHVIDDRKDIHVWPEFPVNRPDHPLRNHPDPLEGHRSILVTERGLLLVATFAILTSDRKGPARGTLLMGRFLDEDLVKTLREQTGVAFQLWGVSEGLAEPERLVVNQFMGDEKSSHLLRIAPMVSHFYTLLPDADSRRTILLRADSHRDHAALGGRTIHWGLALQLSSAMVVLVVLMVYLRRIIIRPIRALTERIEAGDLSGMPAGADGGGSRDEIDILGHYKNALEKTIDERTHELRVARDEALEAARAKGEFLATMSHEIRTPMNVILGFSEILEQRAALTAEERSFLSAIRQAGGSLLGLINDILDLARVESGRFELEQSPFALRELIEGVHGLFVRMAKEKGLSMQSRIHPKVAPYLVGDRMRLRQVLVNLVGNALKFTDSGRIVVRAAELTRSERTVVVDFTVEDTGIGIPEEKRQTIYEMFTQVDSSSTRRHGGSGLGLAISIRLAGMMGGVIWSEDQPDATGTIFHFVVPLRIDTTDYVVAGEEEGSFRRAGQGVPMTILVADVAPENRRLLATILSQEGHRVEEARNGREVLDRLTRGARFDAILMDLQEPEGGETIRAIRRLESEREGAVASIIVLTAHASNGAREGCRVAGCDRFLTKPIRRTRLLAEIDALMADDGRTILSDHETG</sequence>
<dbReference type="Pfam" id="PF00072">
    <property type="entry name" value="Response_reg"/>
    <property type="match status" value="1"/>
</dbReference>
<reference evidence="8 9" key="1">
    <citation type="submission" date="2024-05" db="EMBL/GenBank/DDBJ databases">
        <authorList>
            <consortium name="Candidatus Magnetaquicoccaceae bacterium FCR-1 genome sequencing consortium"/>
            <person name="Shimoshige H."/>
            <person name="Shimamura S."/>
            <person name="Taoka A."/>
            <person name="Kobayashi H."/>
            <person name="Maekawa T."/>
        </authorList>
    </citation>
    <scope>NUCLEOTIDE SEQUENCE [LARGE SCALE GENOMIC DNA]</scope>
    <source>
        <strain evidence="8 9">FCR-1</strain>
    </source>
</reference>
<evidence type="ECO:0000256" key="4">
    <source>
        <dbReference type="ARBA" id="ARBA00023012"/>
    </source>
</evidence>
<dbReference type="Proteomes" id="UP001628193">
    <property type="component" value="Unassembled WGS sequence"/>
</dbReference>
<proteinExistence type="predicted"/>
<comment type="catalytic activity">
    <reaction evidence="1">
        <text>ATP + protein L-histidine = ADP + protein N-phospho-L-histidine.</text>
        <dbReference type="EC" id="2.7.13.3"/>
    </reaction>
</comment>
<dbReference type="EC" id="2.7.13.3" evidence="2"/>
<dbReference type="PANTHER" id="PTHR45339:SF1">
    <property type="entry name" value="HYBRID SIGNAL TRANSDUCTION HISTIDINE KINASE J"/>
    <property type="match status" value="1"/>
</dbReference>
<evidence type="ECO:0000256" key="3">
    <source>
        <dbReference type="ARBA" id="ARBA00022553"/>
    </source>
</evidence>
<evidence type="ECO:0000256" key="5">
    <source>
        <dbReference type="PROSITE-ProRule" id="PRU00169"/>
    </source>
</evidence>
<dbReference type="InterPro" id="IPR036097">
    <property type="entry name" value="HisK_dim/P_sf"/>
</dbReference>
<keyword evidence="3 5" id="KW-0597">Phosphoprotein</keyword>
<dbReference type="InterPro" id="IPR004358">
    <property type="entry name" value="Sig_transdc_His_kin-like_C"/>
</dbReference>
<dbReference type="PROSITE" id="PS50110">
    <property type="entry name" value="RESPONSE_REGULATORY"/>
    <property type="match status" value="1"/>
</dbReference>
<dbReference type="InterPro" id="IPR011006">
    <property type="entry name" value="CheY-like_superfamily"/>
</dbReference>
<dbReference type="Gene3D" id="1.10.287.130">
    <property type="match status" value="1"/>
</dbReference>
<feature type="domain" description="Histidine kinase" evidence="6">
    <location>
        <begin position="370"/>
        <end position="593"/>
    </location>
</feature>
<dbReference type="Pfam" id="PF02518">
    <property type="entry name" value="HATPase_c"/>
    <property type="match status" value="1"/>
</dbReference>
<dbReference type="Pfam" id="PF00512">
    <property type="entry name" value="HisKA"/>
    <property type="match status" value="1"/>
</dbReference>
<accession>A0ABQ0C6G6</accession>
<feature type="modified residue" description="4-aspartylphosphate" evidence="5">
    <location>
        <position position="668"/>
    </location>
</feature>
<reference evidence="8 9" key="2">
    <citation type="submission" date="2024-09" db="EMBL/GenBank/DDBJ databases">
        <title>Draft genome sequence of Candidatus Magnetaquicoccaceae bacterium FCR-1.</title>
        <authorList>
            <person name="Shimoshige H."/>
            <person name="Shimamura S."/>
            <person name="Taoka A."/>
            <person name="Kobayashi H."/>
            <person name="Maekawa T."/>
        </authorList>
    </citation>
    <scope>NUCLEOTIDE SEQUENCE [LARGE SCALE GENOMIC DNA]</scope>
    <source>
        <strain evidence="8 9">FCR-1</strain>
    </source>
</reference>
<keyword evidence="8" id="KW-0418">Kinase</keyword>
<keyword evidence="8" id="KW-0808">Transferase</keyword>
<dbReference type="PROSITE" id="PS50109">
    <property type="entry name" value="HIS_KIN"/>
    <property type="match status" value="1"/>
</dbReference>
<keyword evidence="4" id="KW-0902">Two-component regulatory system</keyword>
<dbReference type="SUPFAM" id="SSF55874">
    <property type="entry name" value="ATPase domain of HSP90 chaperone/DNA topoisomerase II/histidine kinase"/>
    <property type="match status" value="1"/>
</dbReference>
<dbReference type="InterPro" id="IPR003661">
    <property type="entry name" value="HisK_dim/P_dom"/>
</dbReference>
<evidence type="ECO:0000256" key="1">
    <source>
        <dbReference type="ARBA" id="ARBA00000085"/>
    </source>
</evidence>
<dbReference type="SUPFAM" id="SSF52172">
    <property type="entry name" value="CheY-like"/>
    <property type="match status" value="1"/>
</dbReference>
<protein>
    <recommendedName>
        <fullName evidence="2">histidine kinase</fullName>
        <ecNumber evidence="2">2.7.13.3</ecNumber>
    </recommendedName>
</protein>
<dbReference type="GO" id="GO:0004673">
    <property type="term" value="F:protein histidine kinase activity"/>
    <property type="evidence" value="ECO:0007669"/>
    <property type="project" value="UniProtKB-EC"/>
</dbReference>
<evidence type="ECO:0000259" key="6">
    <source>
        <dbReference type="PROSITE" id="PS50109"/>
    </source>
</evidence>
<dbReference type="CDD" id="cd17546">
    <property type="entry name" value="REC_hyHK_CKI1_RcsC-like"/>
    <property type="match status" value="1"/>
</dbReference>
<organism evidence="8 9">
    <name type="scientific">Candidatus Magnetaquiglobus chichijimensis</name>
    <dbReference type="NCBI Taxonomy" id="3141448"/>
    <lineage>
        <taxon>Bacteria</taxon>
        <taxon>Pseudomonadati</taxon>
        <taxon>Pseudomonadota</taxon>
        <taxon>Magnetococcia</taxon>
        <taxon>Magnetococcales</taxon>
        <taxon>Candidatus Magnetaquicoccaceae</taxon>
        <taxon>Candidatus Magnetaquiglobus</taxon>
    </lineage>
</organism>
<keyword evidence="9" id="KW-1185">Reference proteome</keyword>
<dbReference type="CDD" id="cd16922">
    <property type="entry name" value="HATPase_EvgS-ArcB-TorS-like"/>
    <property type="match status" value="1"/>
</dbReference>
<dbReference type="SUPFAM" id="SSF47384">
    <property type="entry name" value="Homodimeric domain of signal transducing histidine kinase"/>
    <property type="match status" value="1"/>
</dbReference>
<feature type="domain" description="Response regulatory" evidence="7">
    <location>
        <begin position="618"/>
        <end position="736"/>
    </location>
</feature>
<name>A0ABQ0C6G6_9PROT</name>
<dbReference type="SMART" id="SM00387">
    <property type="entry name" value="HATPase_c"/>
    <property type="match status" value="1"/>
</dbReference>
<dbReference type="InterPro" id="IPR007892">
    <property type="entry name" value="CHASE4"/>
</dbReference>
<dbReference type="InterPro" id="IPR036890">
    <property type="entry name" value="HATPase_C_sf"/>
</dbReference>
<evidence type="ECO:0000259" key="7">
    <source>
        <dbReference type="PROSITE" id="PS50110"/>
    </source>
</evidence>
<dbReference type="Gene3D" id="6.10.340.10">
    <property type="match status" value="1"/>
</dbReference>
<comment type="caution">
    <text evidence="8">The sequence shown here is derived from an EMBL/GenBank/DDBJ whole genome shotgun (WGS) entry which is preliminary data.</text>
</comment>
<dbReference type="RefSeq" id="WP_420904192.1">
    <property type="nucleotide sequence ID" value="NZ_BAAFGK010000002.1"/>
</dbReference>
<evidence type="ECO:0000256" key="2">
    <source>
        <dbReference type="ARBA" id="ARBA00012438"/>
    </source>
</evidence>
<dbReference type="PANTHER" id="PTHR45339">
    <property type="entry name" value="HYBRID SIGNAL TRANSDUCTION HISTIDINE KINASE J"/>
    <property type="match status" value="1"/>
</dbReference>
<dbReference type="Gene3D" id="3.30.565.10">
    <property type="entry name" value="Histidine kinase-like ATPase, C-terminal domain"/>
    <property type="match status" value="1"/>
</dbReference>
<dbReference type="SMART" id="SM00388">
    <property type="entry name" value="HisKA"/>
    <property type="match status" value="1"/>
</dbReference>
<dbReference type="Pfam" id="PF05228">
    <property type="entry name" value="CHASE4"/>
    <property type="match status" value="1"/>
</dbReference>
<evidence type="ECO:0000313" key="9">
    <source>
        <dbReference type="Proteomes" id="UP001628193"/>
    </source>
</evidence>
<evidence type="ECO:0000313" key="8">
    <source>
        <dbReference type="EMBL" id="GAB0056484.1"/>
    </source>
</evidence>
<dbReference type="PRINTS" id="PR00344">
    <property type="entry name" value="BCTRLSENSOR"/>
</dbReference>
<dbReference type="InterPro" id="IPR001789">
    <property type="entry name" value="Sig_transdc_resp-reg_receiver"/>
</dbReference>
<dbReference type="EMBL" id="BAAFGK010000002">
    <property type="protein sequence ID" value="GAB0056484.1"/>
    <property type="molecule type" value="Genomic_DNA"/>
</dbReference>
<dbReference type="SMART" id="SM00448">
    <property type="entry name" value="REC"/>
    <property type="match status" value="1"/>
</dbReference>
<dbReference type="Gene3D" id="3.40.50.2300">
    <property type="match status" value="1"/>
</dbReference>
<dbReference type="CDD" id="cd00082">
    <property type="entry name" value="HisKA"/>
    <property type="match status" value="1"/>
</dbReference>
<dbReference type="InterPro" id="IPR003594">
    <property type="entry name" value="HATPase_dom"/>
</dbReference>